<proteinExistence type="predicted"/>
<keyword evidence="2" id="KW-1185">Reference proteome</keyword>
<sequence>MSQVRVLVMYNGEWFSSSSGHFVYNGGKTKGIIISDKITYLELVDRLYQLFKVDPNDYGIIMKALYKANIPTIPVEIVDDDDVRFFIHENVAQPTDARSPLCITLKCRESQFQEREGYYPVLDNENPFASRSESNQLSVVVPATQEGTQVEKPDPIAFNDDAMHISFGTQADLGCGDGLLADDLEVVAQNAQAMLKHGSRSKAWHGPQKSQLPVFVTSLVLIFVTLILLYSSNHKNPTDLSFGLLKQKWNSFESAVNFDPTIEFRNGTDMIWQIPDSPKAVLFLAHGCNGRAVNFWDRSSKCPKCIGLPEERLLVLHALTRKFAVLTISSSRRCWTLREERVIVKDIIQWWVERHKLEKLPLVALGASSGGYFVSALATNLRFSSVALMIAEGVFDQMDIPEDYPPTLFVHMPKDSYRQRKIGEYMEVLRNKGIDVAEVECMEFPLSRNFLTDRVPGLEQAVSGKLFELFRDKGFIDENGYMRNDGRATQWKEALRESKAIVLDKNLVHHVQEELNLAFAYHEMTSLQSEQIFKWFETHMS</sequence>
<reference evidence="2" key="1">
    <citation type="journal article" date="2023" name="G3 (Bethesda)">
        <title>Genome assembly and association tests identify interacting loci associated with vigor, precocity, and sex in interspecific pistachio rootstocks.</title>
        <authorList>
            <person name="Palmer W."/>
            <person name="Jacygrad E."/>
            <person name="Sagayaradj S."/>
            <person name="Cavanaugh K."/>
            <person name="Han R."/>
            <person name="Bertier L."/>
            <person name="Beede B."/>
            <person name="Kafkas S."/>
            <person name="Golino D."/>
            <person name="Preece J."/>
            <person name="Michelmore R."/>
        </authorList>
    </citation>
    <scope>NUCLEOTIDE SEQUENCE [LARGE SCALE GENOMIC DNA]</scope>
</reference>
<evidence type="ECO:0000313" key="2">
    <source>
        <dbReference type="Proteomes" id="UP001164250"/>
    </source>
</evidence>
<gene>
    <name evidence="1" type="ORF">Patl1_01476</name>
</gene>
<dbReference type="EMBL" id="CM047897">
    <property type="protein sequence ID" value="KAJ0113321.1"/>
    <property type="molecule type" value="Genomic_DNA"/>
</dbReference>
<name>A0ACC1CCP9_9ROSI</name>
<protein>
    <submittedName>
        <fullName evidence="1">Uncharacterized protein</fullName>
    </submittedName>
</protein>
<evidence type="ECO:0000313" key="1">
    <source>
        <dbReference type="EMBL" id="KAJ0113321.1"/>
    </source>
</evidence>
<accession>A0ACC1CCP9</accession>
<dbReference type="Proteomes" id="UP001164250">
    <property type="component" value="Chromosome 1"/>
</dbReference>
<organism evidence="1 2">
    <name type="scientific">Pistacia atlantica</name>
    <dbReference type="NCBI Taxonomy" id="434234"/>
    <lineage>
        <taxon>Eukaryota</taxon>
        <taxon>Viridiplantae</taxon>
        <taxon>Streptophyta</taxon>
        <taxon>Embryophyta</taxon>
        <taxon>Tracheophyta</taxon>
        <taxon>Spermatophyta</taxon>
        <taxon>Magnoliopsida</taxon>
        <taxon>eudicotyledons</taxon>
        <taxon>Gunneridae</taxon>
        <taxon>Pentapetalae</taxon>
        <taxon>rosids</taxon>
        <taxon>malvids</taxon>
        <taxon>Sapindales</taxon>
        <taxon>Anacardiaceae</taxon>
        <taxon>Pistacia</taxon>
    </lineage>
</organism>
<comment type="caution">
    <text evidence="1">The sequence shown here is derived from an EMBL/GenBank/DDBJ whole genome shotgun (WGS) entry which is preliminary data.</text>
</comment>